<dbReference type="AlphaFoldDB" id="A0A5C1NI84"/>
<feature type="chain" id="PRO_5022869607" evidence="2">
    <location>
        <begin position="27"/>
        <end position="268"/>
    </location>
</feature>
<dbReference type="PROSITE" id="PS51257">
    <property type="entry name" value="PROKAR_LIPOPROTEIN"/>
    <property type="match status" value="1"/>
</dbReference>
<gene>
    <name evidence="3" type="ORF">E4T21_13630</name>
</gene>
<dbReference type="OrthoDB" id="6474234at2"/>
<evidence type="ECO:0000256" key="2">
    <source>
        <dbReference type="SAM" id="SignalP"/>
    </source>
</evidence>
<evidence type="ECO:0000313" key="4">
    <source>
        <dbReference type="Proteomes" id="UP000324285"/>
    </source>
</evidence>
<dbReference type="Pfam" id="PF03502">
    <property type="entry name" value="Channel_Tsx"/>
    <property type="match status" value="1"/>
</dbReference>
<comment type="similarity">
    <text evidence="1">Belongs to the nucleoside-specific channel-forming outer membrane porin (Tsx) (TC 1.B.10) family.</text>
</comment>
<dbReference type="EMBL" id="CP038437">
    <property type="protein sequence ID" value="QEM82471.1"/>
    <property type="molecule type" value="Genomic_DNA"/>
</dbReference>
<accession>A0A5C1NI84</accession>
<dbReference type="SUPFAM" id="SSF111364">
    <property type="entry name" value="Tsx-like channel"/>
    <property type="match status" value="1"/>
</dbReference>
<protein>
    <submittedName>
        <fullName evidence="3">Ion channel protein Tsx</fullName>
    </submittedName>
</protein>
<dbReference type="GO" id="GO:0009279">
    <property type="term" value="C:cell outer membrane"/>
    <property type="evidence" value="ECO:0007669"/>
    <property type="project" value="InterPro"/>
</dbReference>
<evidence type="ECO:0000313" key="3">
    <source>
        <dbReference type="EMBL" id="QEM82471.1"/>
    </source>
</evidence>
<dbReference type="NCBIfam" id="NF008574">
    <property type="entry name" value="PRK11528.1"/>
    <property type="match status" value="1"/>
</dbReference>
<reference evidence="3" key="1">
    <citation type="submission" date="2021-02" db="EMBL/GenBank/DDBJ databases">
        <title>Strain Y2R2, a novel species of the genus Halomonas.</title>
        <authorList>
            <person name="Huang H."/>
        </authorList>
    </citation>
    <scope>NUCLEOTIDE SEQUENCE</scope>
    <source>
        <strain evidence="3">Y2R2</strain>
    </source>
</reference>
<dbReference type="Proteomes" id="UP000324285">
    <property type="component" value="Chromosome"/>
</dbReference>
<dbReference type="KEGG" id="hbh:E4T21_13630"/>
<sequence length="268" mass="29954">MSRYTSLVSTTVFSCALAALPSAANASSPQWSFGNVSVNYLDWSNGTEKRTATNAAKSDFVYLELEGGMGYSWGEFYGFFDIENPGHDQFDEGSDGKDNLRTAGKVTSHLYLGDTPFSVYLHLYDFRDYGFHSREQDQILGLGYRHTFGNGLWIKPFIGAARVQSSGYTGMNGGMLGWVAGYDFNALGQNFSLTNWHEQTFARDDDYLEQNYVGAKADEIGTNGAVALWWHPTRMLTTGLQYRYSDEKLGSPGQYQNAVIYSLKFNFL</sequence>
<evidence type="ECO:0000256" key="1">
    <source>
        <dbReference type="ARBA" id="ARBA00008728"/>
    </source>
</evidence>
<name>A0A5C1NI84_9GAMM</name>
<dbReference type="RefSeq" id="WP_149285595.1">
    <property type="nucleotide sequence ID" value="NZ_CP038437.2"/>
</dbReference>
<feature type="signal peptide" evidence="2">
    <location>
        <begin position="1"/>
        <end position="26"/>
    </location>
</feature>
<keyword evidence="2" id="KW-0732">Signal</keyword>
<dbReference type="InterPro" id="IPR036777">
    <property type="entry name" value="Channel_Tsx-like_sf"/>
</dbReference>
<proteinExistence type="inferred from homology"/>
<dbReference type="InterPro" id="IPR018013">
    <property type="entry name" value="Channel_Tsx-like"/>
</dbReference>
<organism evidence="3 4">
    <name type="scientific">Halomonas binhaiensis</name>
    <dbReference type="NCBI Taxonomy" id="2562282"/>
    <lineage>
        <taxon>Bacteria</taxon>
        <taxon>Pseudomonadati</taxon>
        <taxon>Pseudomonadota</taxon>
        <taxon>Gammaproteobacteria</taxon>
        <taxon>Oceanospirillales</taxon>
        <taxon>Halomonadaceae</taxon>
        <taxon>Halomonas</taxon>
    </lineage>
</organism>
<keyword evidence="4" id="KW-1185">Reference proteome</keyword>